<dbReference type="EMBL" id="JAFHDT010000018">
    <property type="protein sequence ID" value="KAI7797192.1"/>
    <property type="molecule type" value="Genomic_DNA"/>
</dbReference>
<accession>A0A9W7WDI7</accession>
<organism evidence="2 3">
    <name type="scientific">Triplophysa rosa</name>
    <name type="common">Cave loach</name>
    <dbReference type="NCBI Taxonomy" id="992332"/>
    <lineage>
        <taxon>Eukaryota</taxon>
        <taxon>Metazoa</taxon>
        <taxon>Chordata</taxon>
        <taxon>Craniata</taxon>
        <taxon>Vertebrata</taxon>
        <taxon>Euteleostomi</taxon>
        <taxon>Actinopterygii</taxon>
        <taxon>Neopterygii</taxon>
        <taxon>Teleostei</taxon>
        <taxon>Ostariophysi</taxon>
        <taxon>Cypriniformes</taxon>
        <taxon>Nemacheilidae</taxon>
        <taxon>Triplophysa</taxon>
    </lineage>
</organism>
<comment type="caution">
    <text evidence="2">The sequence shown here is derived from an EMBL/GenBank/DDBJ whole genome shotgun (WGS) entry which is preliminary data.</text>
</comment>
<evidence type="ECO:0000313" key="3">
    <source>
        <dbReference type="Proteomes" id="UP001059041"/>
    </source>
</evidence>
<gene>
    <name evidence="2" type="ORF">IRJ41_019326</name>
</gene>
<evidence type="ECO:0000313" key="2">
    <source>
        <dbReference type="EMBL" id="KAI7797192.1"/>
    </source>
</evidence>
<protein>
    <submittedName>
        <fullName evidence="2">Uncharacterized protein</fullName>
    </submittedName>
</protein>
<feature type="non-terminal residue" evidence="2">
    <location>
        <position position="307"/>
    </location>
</feature>
<keyword evidence="3" id="KW-1185">Reference proteome</keyword>
<sequence>EKKVCVIQTSTVPSSPSTATHWYMLGWHLITADVTTRPTPPPMESAAGEIPAGHSHPRQPQPDSRCALSAGHAPRRVATPPPRSSSLGAGRVGTGGPVCLPGHRPLPTLVLPYRGSPRHGGLSAQRATGQVEVRLPPSEPPCTDPVQGQGRGASSPASCAGKILRVVRHSFSHAPPSTTFTCTSSPRHYGLSQYASLSVLVSLWTCHQKQPKYCSKSKFTSSQWHYYRIPDLLKMDYLRLNISPEDNLRYHLSQDGRPLERYVEDFITLSHQVNWDNRWDWMMTPIGVWHLSSGTDKWLSLLILSGG</sequence>
<proteinExistence type="predicted"/>
<feature type="region of interest" description="Disordered" evidence="1">
    <location>
        <begin position="36"/>
        <end position="95"/>
    </location>
</feature>
<dbReference type="AlphaFoldDB" id="A0A9W7WDI7"/>
<reference evidence="2" key="1">
    <citation type="submission" date="2021-02" db="EMBL/GenBank/DDBJ databases">
        <title>Comparative genomics reveals that relaxation of natural selection precedes convergent phenotypic evolution of cavefish.</title>
        <authorList>
            <person name="Peng Z."/>
        </authorList>
    </citation>
    <scope>NUCLEOTIDE SEQUENCE</scope>
    <source>
        <tissue evidence="2">Muscle</tissue>
    </source>
</reference>
<dbReference type="Proteomes" id="UP001059041">
    <property type="component" value="Linkage Group LG18"/>
</dbReference>
<name>A0A9W7WDI7_TRIRA</name>
<evidence type="ECO:0000256" key="1">
    <source>
        <dbReference type="SAM" id="MobiDB-lite"/>
    </source>
</evidence>